<dbReference type="InterPro" id="IPR003598">
    <property type="entry name" value="Ig_sub2"/>
</dbReference>
<reference evidence="11" key="1">
    <citation type="journal article" date="2023" name="IScience">
        <title>Live-bearing cockroach genome reveals convergent evolutionary mechanisms linked to viviparity in insects and beyond.</title>
        <authorList>
            <person name="Fouks B."/>
            <person name="Harrison M.C."/>
            <person name="Mikhailova A.A."/>
            <person name="Marchal E."/>
            <person name="English S."/>
            <person name="Carruthers M."/>
            <person name="Jennings E.C."/>
            <person name="Chiamaka E.L."/>
            <person name="Frigard R.A."/>
            <person name="Pippel M."/>
            <person name="Attardo G.M."/>
            <person name="Benoit J.B."/>
            <person name="Bornberg-Bauer E."/>
            <person name="Tobe S.S."/>
        </authorList>
    </citation>
    <scope>NUCLEOTIDE SEQUENCE</scope>
    <source>
        <strain evidence="11">Stay&amp;Tobe</strain>
    </source>
</reference>
<keyword evidence="4" id="KW-0677">Repeat</keyword>
<sequence>MIKSDSKAILAIHTHMVAHNPRLSVTHNGHNTWKLHVTNVQMNDSGTYMCQINTDPMRSQMGNLDVKIPPDILNDDSPDGGVAPENGSVRLRCKATGLPEPAVMWRREDGNNIVLRHDGGREKQAVKMYDGETLLLNSVQRSDMGAYLCIANNGIPPPVSKRFIVQVHFHPLIKVSNQLVAAPVGSNVDIGCDVEASPKAMNSWYKDTGEKLLESNKYEIREVPINYYSMHMNLRILNVQKHDFGGYMCASVNALGKSEGGIRLQELHLAPKTTIVPVSARHDNKSRKKPLPHYKDSMRKRKRPKGERHEEEYYNGEEEFVTTGSWLEPQTIQTIISSASRPPSWILHHNDMENSAAESLCNTCLPQWFTAIALLKLVFGH</sequence>
<gene>
    <name evidence="11" type="ORF">L9F63_004034</name>
</gene>
<reference evidence="11" key="2">
    <citation type="submission" date="2023-05" db="EMBL/GenBank/DDBJ databases">
        <authorList>
            <person name="Fouks B."/>
        </authorList>
    </citation>
    <scope>NUCLEOTIDE SEQUENCE</scope>
    <source>
        <strain evidence="11">Stay&amp;Tobe</strain>
        <tissue evidence="11">Testes</tissue>
    </source>
</reference>
<evidence type="ECO:0000256" key="1">
    <source>
        <dbReference type="ARBA" id="ARBA00004236"/>
    </source>
</evidence>
<dbReference type="AlphaFoldDB" id="A0AAD8E7S6"/>
<dbReference type="InterPro" id="IPR013098">
    <property type="entry name" value="Ig_I-set"/>
</dbReference>
<comment type="caution">
    <text evidence="11">The sequence shown here is derived from an EMBL/GenBank/DDBJ whole genome shotgun (WGS) entry which is preliminary data.</text>
</comment>
<keyword evidence="7" id="KW-0325">Glycoprotein</keyword>
<keyword evidence="5" id="KW-0472">Membrane</keyword>
<protein>
    <recommendedName>
        <fullName evidence="10">Ig-like domain-containing protein</fullName>
    </recommendedName>
</protein>
<dbReference type="GO" id="GO:0043005">
    <property type="term" value="C:neuron projection"/>
    <property type="evidence" value="ECO:0007669"/>
    <property type="project" value="TreeGrafter"/>
</dbReference>
<dbReference type="InterPro" id="IPR003599">
    <property type="entry name" value="Ig_sub"/>
</dbReference>
<dbReference type="InterPro" id="IPR013783">
    <property type="entry name" value="Ig-like_fold"/>
</dbReference>
<dbReference type="PROSITE" id="PS50835">
    <property type="entry name" value="IG_LIKE"/>
    <property type="match status" value="2"/>
</dbReference>
<evidence type="ECO:0000256" key="4">
    <source>
        <dbReference type="ARBA" id="ARBA00022737"/>
    </source>
</evidence>
<dbReference type="GO" id="GO:0005886">
    <property type="term" value="C:plasma membrane"/>
    <property type="evidence" value="ECO:0007669"/>
    <property type="project" value="UniProtKB-SubCell"/>
</dbReference>
<organism evidence="11 12">
    <name type="scientific">Diploptera punctata</name>
    <name type="common">Pacific beetle cockroach</name>
    <dbReference type="NCBI Taxonomy" id="6984"/>
    <lineage>
        <taxon>Eukaryota</taxon>
        <taxon>Metazoa</taxon>
        <taxon>Ecdysozoa</taxon>
        <taxon>Arthropoda</taxon>
        <taxon>Hexapoda</taxon>
        <taxon>Insecta</taxon>
        <taxon>Pterygota</taxon>
        <taxon>Neoptera</taxon>
        <taxon>Polyneoptera</taxon>
        <taxon>Dictyoptera</taxon>
        <taxon>Blattodea</taxon>
        <taxon>Blaberoidea</taxon>
        <taxon>Blaberidae</taxon>
        <taxon>Diplopterinae</taxon>
        <taxon>Diploptera</taxon>
    </lineage>
</organism>
<evidence type="ECO:0000313" key="11">
    <source>
        <dbReference type="EMBL" id="KAJ9580318.1"/>
    </source>
</evidence>
<dbReference type="EMBL" id="JASPKZ010008348">
    <property type="protein sequence ID" value="KAJ9580318.1"/>
    <property type="molecule type" value="Genomic_DNA"/>
</dbReference>
<keyword evidence="6" id="KW-1015">Disulfide bond</keyword>
<dbReference type="PANTHER" id="PTHR12231">
    <property type="entry name" value="CTX-RELATED TYPE I TRANSMEMBRANE PROTEIN"/>
    <property type="match status" value="1"/>
</dbReference>
<dbReference type="InterPro" id="IPR036179">
    <property type="entry name" value="Ig-like_dom_sf"/>
</dbReference>
<evidence type="ECO:0000259" key="10">
    <source>
        <dbReference type="PROSITE" id="PS50835"/>
    </source>
</evidence>
<comment type="subcellular location">
    <subcellularLocation>
        <location evidence="1">Cell membrane</location>
    </subcellularLocation>
</comment>
<dbReference type="SUPFAM" id="SSF48726">
    <property type="entry name" value="Immunoglobulin"/>
    <property type="match status" value="3"/>
</dbReference>
<dbReference type="Proteomes" id="UP001233999">
    <property type="component" value="Unassembled WGS sequence"/>
</dbReference>
<dbReference type="Pfam" id="PF13927">
    <property type="entry name" value="Ig_3"/>
    <property type="match status" value="1"/>
</dbReference>
<proteinExistence type="predicted"/>
<evidence type="ECO:0000313" key="12">
    <source>
        <dbReference type="Proteomes" id="UP001233999"/>
    </source>
</evidence>
<keyword evidence="8" id="KW-0393">Immunoglobulin domain</keyword>
<evidence type="ECO:0000256" key="7">
    <source>
        <dbReference type="ARBA" id="ARBA00023180"/>
    </source>
</evidence>
<dbReference type="SMART" id="SM00409">
    <property type="entry name" value="IG"/>
    <property type="match status" value="3"/>
</dbReference>
<dbReference type="PANTHER" id="PTHR12231:SF265">
    <property type="entry name" value="DPR-INTERACTING PROTEIN LAMBDA"/>
    <property type="match status" value="1"/>
</dbReference>
<feature type="domain" description="Ig-like" evidence="10">
    <location>
        <begin position="171"/>
        <end position="268"/>
    </location>
</feature>
<dbReference type="InterPro" id="IPR051170">
    <property type="entry name" value="Neural/epithelial_adhesion"/>
</dbReference>
<feature type="domain" description="Ig-like" evidence="10">
    <location>
        <begin position="70"/>
        <end position="160"/>
    </location>
</feature>
<keyword evidence="2" id="KW-1003">Cell membrane</keyword>
<feature type="region of interest" description="Disordered" evidence="9">
    <location>
        <begin position="280"/>
        <end position="312"/>
    </location>
</feature>
<keyword evidence="3" id="KW-0732">Signal</keyword>
<evidence type="ECO:0000256" key="6">
    <source>
        <dbReference type="ARBA" id="ARBA00023157"/>
    </source>
</evidence>
<accession>A0AAD8E7S6</accession>
<dbReference type="InterPro" id="IPR013106">
    <property type="entry name" value="Ig_V-set"/>
</dbReference>
<dbReference type="Pfam" id="PF07686">
    <property type="entry name" value="V-set"/>
    <property type="match status" value="1"/>
</dbReference>
<evidence type="ECO:0000256" key="3">
    <source>
        <dbReference type="ARBA" id="ARBA00022729"/>
    </source>
</evidence>
<evidence type="ECO:0000256" key="8">
    <source>
        <dbReference type="ARBA" id="ARBA00023319"/>
    </source>
</evidence>
<keyword evidence="12" id="KW-1185">Reference proteome</keyword>
<evidence type="ECO:0000256" key="2">
    <source>
        <dbReference type="ARBA" id="ARBA00022475"/>
    </source>
</evidence>
<name>A0AAD8E7S6_DIPPU</name>
<dbReference type="Gene3D" id="2.60.40.10">
    <property type="entry name" value="Immunoglobulins"/>
    <property type="match status" value="3"/>
</dbReference>
<evidence type="ECO:0000256" key="9">
    <source>
        <dbReference type="SAM" id="MobiDB-lite"/>
    </source>
</evidence>
<evidence type="ECO:0000256" key="5">
    <source>
        <dbReference type="ARBA" id="ARBA00023136"/>
    </source>
</evidence>
<dbReference type="SMART" id="SM00408">
    <property type="entry name" value="IGc2"/>
    <property type="match status" value="2"/>
</dbReference>
<dbReference type="Pfam" id="PF07679">
    <property type="entry name" value="I-set"/>
    <property type="match status" value="1"/>
</dbReference>
<dbReference type="InterPro" id="IPR007110">
    <property type="entry name" value="Ig-like_dom"/>
</dbReference>
<dbReference type="FunFam" id="2.60.40.10:FF:000328">
    <property type="entry name" value="CLUMA_CG000981, isoform A"/>
    <property type="match status" value="1"/>
</dbReference>
<feature type="compositionally biased region" description="Basic residues" evidence="9">
    <location>
        <begin position="284"/>
        <end position="306"/>
    </location>
</feature>